<comment type="subcellular location">
    <subcellularLocation>
        <location evidence="1 7">Cell membrane</location>
        <topology evidence="1 7">Multi-pass membrane protein</topology>
    </subcellularLocation>
</comment>
<evidence type="ECO:0000256" key="3">
    <source>
        <dbReference type="ARBA" id="ARBA00022475"/>
    </source>
</evidence>
<dbReference type="PANTHER" id="PTHR30151:SF20">
    <property type="entry name" value="ABC TRANSPORTER PERMEASE PROTEIN HI_0355-RELATED"/>
    <property type="match status" value="1"/>
</dbReference>
<keyword evidence="6 7" id="KW-0472">Membrane</keyword>
<feature type="transmembrane region" description="Helical" evidence="7">
    <location>
        <begin position="227"/>
        <end position="249"/>
    </location>
</feature>
<feature type="transmembrane region" description="Helical" evidence="7">
    <location>
        <begin position="159"/>
        <end position="179"/>
    </location>
</feature>
<dbReference type="Gene3D" id="1.10.3720.10">
    <property type="entry name" value="MetI-like"/>
    <property type="match status" value="1"/>
</dbReference>
<feature type="transmembrane region" description="Helical" evidence="7">
    <location>
        <begin position="134"/>
        <end position="153"/>
    </location>
</feature>
<keyword evidence="5 7" id="KW-1133">Transmembrane helix</keyword>
<feature type="domain" description="ABC transmembrane type-1" evidence="8">
    <location>
        <begin position="90"/>
        <end position="274"/>
    </location>
</feature>
<evidence type="ECO:0000256" key="4">
    <source>
        <dbReference type="ARBA" id="ARBA00022692"/>
    </source>
</evidence>
<dbReference type="PANTHER" id="PTHR30151">
    <property type="entry name" value="ALKANE SULFONATE ABC TRANSPORTER-RELATED, MEMBRANE SUBUNIT"/>
    <property type="match status" value="1"/>
</dbReference>
<feature type="transmembrane region" description="Helical" evidence="7">
    <location>
        <begin position="101"/>
        <end position="122"/>
    </location>
</feature>
<evidence type="ECO:0000313" key="9">
    <source>
        <dbReference type="EMBL" id="UUI70928.1"/>
    </source>
</evidence>
<proteinExistence type="inferred from homology"/>
<evidence type="ECO:0000256" key="6">
    <source>
        <dbReference type="ARBA" id="ARBA00023136"/>
    </source>
</evidence>
<dbReference type="InterPro" id="IPR035906">
    <property type="entry name" value="MetI-like_sf"/>
</dbReference>
<evidence type="ECO:0000256" key="5">
    <source>
        <dbReference type="ARBA" id="ARBA00022989"/>
    </source>
</evidence>
<protein>
    <submittedName>
        <fullName evidence="9">ABC transporter permease subunit</fullName>
    </submittedName>
</protein>
<feature type="transmembrane region" description="Helical" evidence="7">
    <location>
        <begin position="38"/>
        <end position="60"/>
    </location>
</feature>
<comment type="similarity">
    <text evidence="7">Belongs to the binding-protein-dependent transport system permease family.</text>
</comment>
<keyword evidence="4 7" id="KW-0812">Transmembrane</keyword>
<name>A0ABY5KRG4_9CELL</name>
<dbReference type="SUPFAM" id="SSF161098">
    <property type="entry name" value="MetI-like"/>
    <property type="match status" value="1"/>
</dbReference>
<dbReference type="EMBL" id="CP101987">
    <property type="protein sequence ID" value="UUI70928.1"/>
    <property type="molecule type" value="Genomic_DNA"/>
</dbReference>
<dbReference type="RefSeq" id="WP_227576263.1">
    <property type="nucleotide sequence ID" value="NZ_CP101987.1"/>
</dbReference>
<dbReference type="CDD" id="cd06261">
    <property type="entry name" value="TM_PBP2"/>
    <property type="match status" value="1"/>
</dbReference>
<gene>
    <name evidence="9" type="ORF">NP048_14165</name>
</gene>
<accession>A0ABY5KRG4</accession>
<evidence type="ECO:0000313" key="10">
    <source>
        <dbReference type="Proteomes" id="UP001316384"/>
    </source>
</evidence>
<dbReference type="InterPro" id="IPR000515">
    <property type="entry name" value="MetI-like"/>
</dbReference>
<dbReference type="PROSITE" id="PS50928">
    <property type="entry name" value="ABC_TM1"/>
    <property type="match status" value="1"/>
</dbReference>
<evidence type="ECO:0000256" key="2">
    <source>
        <dbReference type="ARBA" id="ARBA00022448"/>
    </source>
</evidence>
<evidence type="ECO:0000256" key="1">
    <source>
        <dbReference type="ARBA" id="ARBA00004651"/>
    </source>
</evidence>
<evidence type="ECO:0000256" key="7">
    <source>
        <dbReference type="RuleBase" id="RU363032"/>
    </source>
</evidence>
<feature type="transmembrane region" description="Helical" evidence="7">
    <location>
        <begin position="200"/>
        <end position="221"/>
    </location>
</feature>
<sequence length="292" mass="29778">MSAPLTHAPAEPPVAAPGVAGPAAVARSHPAWRRVGRVLLDAAATTAVVLITWTTLLAVFDVSPYVGKGPAQVWEYLVTDVDAGEHRTEVLGLLGVTLTDASIGFVVGMAAALVLAAAIVLSRTAEGAIMPVAMLLRSVPLIALAPIIVLLVGRGVASVAVMSGIVVLFPALVTIVLGLRSASPQMRDVVTVLGGGPRTVLRLVQLPAALPAVFAAVRISVPGAVTGALIAEWLATGGGIGYGVVSAVGRAQNTKVWALVVVVTLASLVLYTIAQLLEQWVLERFGPSAGRA</sequence>
<keyword evidence="3" id="KW-1003">Cell membrane</keyword>
<reference evidence="9 10" key="1">
    <citation type="submission" date="2022-07" db="EMBL/GenBank/DDBJ databases">
        <title>Novel species in genus cellulomonas.</title>
        <authorList>
            <person name="Ye L."/>
        </authorList>
    </citation>
    <scope>NUCLEOTIDE SEQUENCE [LARGE SCALE GENOMIC DNA]</scope>
    <source>
        <strain evidence="10">zg-B89</strain>
    </source>
</reference>
<keyword evidence="2 7" id="KW-0813">Transport</keyword>
<evidence type="ECO:0000259" key="8">
    <source>
        <dbReference type="PROSITE" id="PS50928"/>
    </source>
</evidence>
<organism evidence="9 10">
    <name type="scientific">Cellulomonas xiejunii</name>
    <dbReference type="NCBI Taxonomy" id="2968083"/>
    <lineage>
        <taxon>Bacteria</taxon>
        <taxon>Bacillati</taxon>
        <taxon>Actinomycetota</taxon>
        <taxon>Actinomycetes</taxon>
        <taxon>Micrococcales</taxon>
        <taxon>Cellulomonadaceae</taxon>
        <taxon>Cellulomonas</taxon>
    </lineage>
</organism>
<dbReference type="Pfam" id="PF00528">
    <property type="entry name" value="BPD_transp_1"/>
    <property type="match status" value="1"/>
</dbReference>
<dbReference type="Proteomes" id="UP001316384">
    <property type="component" value="Chromosome"/>
</dbReference>
<feature type="transmembrane region" description="Helical" evidence="7">
    <location>
        <begin position="256"/>
        <end position="277"/>
    </location>
</feature>
<keyword evidence="10" id="KW-1185">Reference proteome</keyword>